<accession>A0A3B0W827</accession>
<dbReference type="Pfam" id="PF14539">
    <property type="entry name" value="DUF4442"/>
    <property type="match status" value="1"/>
</dbReference>
<reference evidence="1" key="1">
    <citation type="submission" date="2018-06" db="EMBL/GenBank/DDBJ databases">
        <authorList>
            <person name="Zhirakovskaya E."/>
        </authorList>
    </citation>
    <scope>NUCLEOTIDE SEQUENCE</scope>
</reference>
<dbReference type="AlphaFoldDB" id="A0A3B0W827"/>
<dbReference type="SUPFAM" id="SSF54637">
    <property type="entry name" value="Thioesterase/thiol ester dehydrase-isomerase"/>
    <property type="match status" value="1"/>
</dbReference>
<organism evidence="1">
    <name type="scientific">hydrothermal vent metagenome</name>
    <dbReference type="NCBI Taxonomy" id="652676"/>
    <lineage>
        <taxon>unclassified sequences</taxon>
        <taxon>metagenomes</taxon>
        <taxon>ecological metagenomes</taxon>
    </lineage>
</organism>
<dbReference type="CDD" id="cd03443">
    <property type="entry name" value="PaaI_thioesterase"/>
    <property type="match status" value="1"/>
</dbReference>
<evidence type="ECO:0000313" key="1">
    <source>
        <dbReference type="EMBL" id="VAW39854.1"/>
    </source>
</evidence>
<evidence type="ECO:0008006" key="2">
    <source>
        <dbReference type="Google" id="ProtNLM"/>
    </source>
</evidence>
<dbReference type="Gene3D" id="3.10.129.10">
    <property type="entry name" value="Hotdog Thioesterase"/>
    <property type="match status" value="1"/>
</dbReference>
<protein>
    <recommendedName>
        <fullName evidence="2">DUF4442 domain-containing protein</fullName>
    </recommendedName>
</protein>
<dbReference type="InterPro" id="IPR029069">
    <property type="entry name" value="HotDog_dom_sf"/>
</dbReference>
<gene>
    <name evidence="1" type="ORF">MNBD_GAMMA01-1758</name>
</gene>
<proteinExistence type="predicted"/>
<sequence length="161" mass="17801">MSQNSESPGEKILATWKKLKDKPFGKYMFSRGVGKMAPYTGSIKALFTDLRPGYCRAFLKERKANKNHLNSIHAIALVNFGEVTSGLAVLSGMPSQVRGIVTQLEMEYIKKAKGNLTAECICDIPQVTDKLNYIVTTTIKDSSAEVVAIGTFHWLLSVRET</sequence>
<dbReference type="InterPro" id="IPR027961">
    <property type="entry name" value="DUF4442"/>
</dbReference>
<name>A0A3B0W827_9ZZZZ</name>
<dbReference type="EMBL" id="UOEW01000247">
    <property type="protein sequence ID" value="VAW39854.1"/>
    <property type="molecule type" value="Genomic_DNA"/>
</dbReference>